<accession>A0A9W4GAD8</accession>
<feature type="coiled-coil region" evidence="1">
    <location>
        <begin position="102"/>
        <end position="129"/>
    </location>
</feature>
<evidence type="ECO:0000256" key="2">
    <source>
        <dbReference type="SAM" id="MobiDB-lite"/>
    </source>
</evidence>
<dbReference type="AlphaFoldDB" id="A0A9W4GAD8"/>
<feature type="compositionally biased region" description="Basic and acidic residues" evidence="2">
    <location>
        <begin position="591"/>
        <end position="605"/>
    </location>
</feature>
<evidence type="ECO:0000313" key="4">
    <source>
        <dbReference type="Proteomes" id="UP001153719"/>
    </source>
</evidence>
<organism evidence="3 4">
    <name type="scientific">Planktothrix pseudagardhii</name>
    <dbReference type="NCBI Taxonomy" id="132604"/>
    <lineage>
        <taxon>Bacteria</taxon>
        <taxon>Bacillati</taxon>
        <taxon>Cyanobacteriota</taxon>
        <taxon>Cyanophyceae</taxon>
        <taxon>Oscillatoriophycideae</taxon>
        <taxon>Oscillatoriales</taxon>
        <taxon>Microcoleaceae</taxon>
        <taxon>Planktothrix</taxon>
    </lineage>
</organism>
<proteinExistence type="predicted"/>
<name>A0A9W4GAD8_9CYAN</name>
<evidence type="ECO:0000313" key="3">
    <source>
        <dbReference type="EMBL" id="CAD5985774.1"/>
    </source>
</evidence>
<feature type="region of interest" description="Disordered" evidence="2">
    <location>
        <begin position="575"/>
        <end position="607"/>
    </location>
</feature>
<evidence type="ECO:0000256" key="1">
    <source>
        <dbReference type="SAM" id="Coils"/>
    </source>
</evidence>
<dbReference type="KEGG" id="ppsu:NO713_05472"/>
<dbReference type="Proteomes" id="UP001153719">
    <property type="component" value="Chromosome"/>
</dbReference>
<feature type="region of interest" description="Disordered" evidence="2">
    <location>
        <begin position="869"/>
        <end position="893"/>
    </location>
</feature>
<feature type="compositionally biased region" description="Low complexity" evidence="2">
    <location>
        <begin position="881"/>
        <end position="893"/>
    </location>
</feature>
<protein>
    <submittedName>
        <fullName evidence="3">Uncharacterized protein</fullName>
    </submittedName>
</protein>
<keyword evidence="4" id="KW-1185">Reference proteome</keyword>
<gene>
    <name evidence="3" type="ORF">NO713_05472</name>
</gene>
<sequence length="893" mass="100360">MNVQKEQIQALIAEIDEVLSQPNLRLPWVVFGETVTRSRQVLERVRKYLVFLQQQVDEGALLSPMETQQSESPGMREPLWQAIRREMIYLRTHLTQPLQEEVDYLRAEQRSLVQEIQQLEARKAQTLAQIQPPSYQQQLSREFLQEFMTRLQDSLIHNVTETLNHIENRFLDSVLLTESNSLPALPSNPSDGSQTSVSSLTPAQRLEQMRQLQAQSDHLLMTLDSSLSVIFEALQRNLQTYSDSLSQSLERMHSLGKQGEVMFTTLVNQLAQQVGQETSSYLQSSLQLTESESPVIGLEETKNREPEIVQSVITPPVSSDEELSFTVEEFLPYAGAEVPRQPGVGFTVSQEMAQAQEEEEKQPDTIQPLSSVEVQSPRTIEEELELRPEEPGFSLAWDESVLESESSDADLDLEALFNGAEEKESAIVNITEPEEIDLFGEDVVSLEAEKESPVVNITEPEEIDLFGEDVVSLEAEKESPIVNITEPEEIDLFGEDAVSLEEQTKSPIVNITEPEEIDLFGEDAVSLEAEKEYPIVNITEPEEIDLFGEDVEILEEFDEDEEDLSEDIETLLLDEETPTEAEGLPGVNESDFNRDTEEVLEDSKTTESIQNESVLSLNSLDLFNESNLDVSQESKDLESEAIVAEFSIPVVSNPFEETLADLSDIFEEPTFEDESPVNLGVVSARTQEMLTGIPTVQKSPSRNLEKQTASLETDEYIQASPDENLLPISLEETSDQVDSRLLIGRNTLEFLEADLFNLEQVESKSEISFPTKNSSEKSLNPKLKSQTLIQKPTLEVVPKSSSPEEVITFEDLFRDIGMEPRSAQSVPALSVKPLNVPSEEAENLVSLQSFSDLTLDDVFNSLNLAEETPLRLDNEQEEENSLSLEALSQEFYQ</sequence>
<dbReference type="EMBL" id="LR882967">
    <property type="protein sequence ID" value="CAD5985774.1"/>
    <property type="molecule type" value="Genomic_DNA"/>
</dbReference>
<reference evidence="3" key="1">
    <citation type="submission" date="2020-09" db="EMBL/GenBank/DDBJ databases">
        <authorList>
            <person name="Blom J."/>
        </authorList>
    </citation>
    <scope>NUCLEOTIDE SEQUENCE</scope>
    <source>
        <strain evidence="3">No.713</strain>
    </source>
</reference>
<dbReference type="RefSeq" id="WP_254175073.1">
    <property type="nucleotide sequence ID" value="NZ_LR882967.1"/>
</dbReference>
<keyword evidence="1" id="KW-0175">Coiled coil</keyword>